<dbReference type="RefSeq" id="WP_344774684.1">
    <property type="nucleotide sequence ID" value="NZ_BAABAH010000005.1"/>
</dbReference>
<evidence type="ECO:0000313" key="3">
    <source>
        <dbReference type="Proteomes" id="UP001501821"/>
    </source>
</evidence>
<protein>
    <recommendedName>
        <fullName evidence="1">Aminoglycoside phosphotransferase domain-containing protein</fullName>
    </recommendedName>
</protein>
<sequence>MSTPAAPPVLESVDDLLVDVEERVPLTTPGVSGAALERVRIGAEWLVLKHLDHAGDWTLRALGAPVVPPVELWRRGVLAALPDCFDQPILAVAQDPDRPTTGALLMRDVGAALVPGGDDPVPAELHERFVDHMAALHAAFWDSDLDVDVVPPGTRYLFLSPGTAAAEAALGSGARVPQLIGEGWPLLERVAPRLAQVVLPLAHDPARLVAALAATPSTFVHGDLKLDNLGSDARGRTILLDWEVPGRGAPLSDLAWYLAINCRRIPTTKEQTIDSYRTALERRGVDTEPWWETQLGLCLVGAMVNFGWEKALGGYDDELAWWDRQVARAAYLLEPA</sequence>
<gene>
    <name evidence="2" type="ORF">GCM10022242_18960</name>
</gene>
<name>A0ABP7IFM2_9ACTN</name>
<proteinExistence type="predicted"/>
<comment type="caution">
    <text evidence="2">The sequence shown here is derived from an EMBL/GenBank/DDBJ whole genome shotgun (WGS) entry which is preliminary data.</text>
</comment>
<evidence type="ECO:0000313" key="2">
    <source>
        <dbReference type="EMBL" id="GAA3817208.1"/>
    </source>
</evidence>
<accession>A0ABP7IFM2</accession>
<feature type="domain" description="Aminoglycoside phosphotransferase" evidence="1">
    <location>
        <begin position="103"/>
        <end position="266"/>
    </location>
</feature>
<dbReference type="Proteomes" id="UP001501821">
    <property type="component" value="Unassembled WGS sequence"/>
</dbReference>
<dbReference type="Pfam" id="PF01636">
    <property type="entry name" value="APH"/>
    <property type="match status" value="1"/>
</dbReference>
<dbReference type="InterPro" id="IPR011009">
    <property type="entry name" value="Kinase-like_dom_sf"/>
</dbReference>
<keyword evidence="3" id="KW-1185">Reference proteome</keyword>
<dbReference type="Gene3D" id="3.90.1200.10">
    <property type="match status" value="1"/>
</dbReference>
<evidence type="ECO:0000259" key="1">
    <source>
        <dbReference type="Pfam" id="PF01636"/>
    </source>
</evidence>
<organism evidence="2 3">
    <name type="scientific">Nocardioides panacisoli</name>
    <dbReference type="NCBI Taxonomy" id="627624"/>
    <lineage>
        <taxon>Bacteria</taxon>
        <taxon>Bacillati</taxon>
        <taxon>Actinomycetota</taxon>
        <taxon>Actinomycetes</taxon>
        <taxon>Propionibacteriales</taxon>
        <taxon>Nocardioidaceae</taxon>
        <taxon>Nocardioides</taxon>
    </lineage>
</organism>
<dbReference type="EMBL" id="BAABAH010000005">
    <property type="protein sequence ID" value="GAA3817208.1"/>
    <property type="molecule type" value="Genomic_DNA"/>
</dbReference>
<dbReference type="InterPro" id="IPR002575">
    <property type="entry name" value="Aminoglycoside_PTrfase"/>
</dbReference>
<dbReference type="SUPFAM" id="SSF56112">
    <property type="entry name" value="Protein kinase-like (PK-like)"/>
    <property type="match status" value="1"/>
</dbReference>
<reference evidence="3" key="1">
    <citation type="journal article" date="2019" name="Int. J. Syst. Evol. Microbiol.">
        <title>The Global Catalogue of Microorganisms (GCM) 10K type strain sequencing project: providing services to taxonomists for standard genome sequencing and annotation.</title>
        <authorList>
            <consortium name="The Broad Institute Genomics Platform"/>
            <consortium name="The Broad Institute Genome Sequencing Center for Infectious Disease"/>
            <person name="Wu L."/>
            <person name="Ma J."/>
        </authorList>
    </citation>
    <scope>NUCLEOTIDE SEQUENCE [LARGE SCALE GENOMIC DNA]</scope>
    <source>
        <strain evidence="3">JCM 16953</strain>
    </source>
</reference>